<keyword evidence="9" id="KW-1185">Reference proteome</keyword>
<dbReference type="RefSeq" id="WP_072869766.1">
    <property type="nucleotide sequence ID" value="NZ_FQZM01000028.1"/>
</dbReference>
<keyword evidence="2" id="KW-0597">Phosphoprotein</keyword>
<dbReference type="EMBL" id="FQZM01000028">
    <property type="protein sequence ID" value="SHJ32819.1"/>
    <property type="molecule type" value="Genomic_DNA"/>
</dbReference>
<proteinExistence type="predicted"/>
<protein>
    <recommendedName>
        <fullName evidence="1">non-specific serine/threonine protein kinase</fullName>
        <ecNumber evidence="1">2.7.11.1</ecNumber>
    </recommendedName>
</protein>
<dbReference type="AlphaFoldDB" id="A0A1M6IEF9"/>
<organism evidence="8 9">
    <name type="scientific">Desulfofundulus thermosubterraneus DSM 16057</name>
    <dbReference type="NCBI Taxonomy" id="1121432"/>
    <lineage>
        <taxon>Bacteria</taxon>
        <taxon>Bacillati</taxon>
        <taxon>Bacillota</taxon>
        <taxon>Clostridia</taxon>
        <taxon>Eubacteriales</taxon>
        <taxon>Peptococcaceae</taxon>
        <taxon>Desulfofundulus</taxon>
    </lineage>
</organism>
<dbReference type="PROSITE" id="PS51146">
    <property type="entry name" value="KAIC"/>
    <property type="match status" value="2"/>
</dbReference>
<dbReference type="PANTHER" id="PTHR42926:SF1">
    <property type="entry name" value="CIRCADIAN CLOCK OSCILLATOR PROTEIN KAIC 1"/>
    <property type="match status" value="1"/>
</dbReference>
<dbReference type="InterPro" id="IPR014774">
    <property type="entry name" value="KaiC-like_dom"/>
</dbReference>
<dbReference type="InterPro" id="IPR051347">
    <property type="entry name" value="Circadian_clock_KaiC-rel"/>
</dbReference>
<dbReference type="Gene3D" id="3.40.50.300">
    <property type="entry name" value="P-loop containing nucleotide triphosphate hydrolases"/>
    <property type="match status" value="2"/>
</dbReference>
<dbReference type="PIRSF" id="PIRSF039117">
    <property type="entry name" value="KaiC"/>
    <property type="match status" value="1"/>
</dbReference>
<dbReference type="Pfam" id="PF06745">
    <property type="entry name" value="ATPase"/>
    <property type="match status" value="2"/>
</dbReference>
<dbReference type="Proteomes" id="UP000184529">
    <property type="component" value="Unassembled WGS sequence"/>
</dbReference>
<feature type="domain" description="KaiC" evidence="7">
    <location>
        <begin position="234"/>
        <end position="457"/>
    </location>
</feature>
<dbReference type="PANTHER" id="PTHR42926">
    <property type="match status" value="1"/>
</dbReference>
<sequence length="457" mass="50990">MDTVQTGIEGLDELFYGGILRGNMVLIDGPPGAGKTTFGIEFIHRGITQFNENGLVITCEQFPESIYRDALNFGWHLRALERTNRLRVVCTSPELLLDVHLNMIEELAGETGARRVVVDSISHLRNACCDPLALRQAIYSFCNGLRRLGLTAFLIKERETGQEGSHNFEEYVVDTVIYLHNRDNWRKQRTLEVIKSRGQEHIPGRHTFKITSTGIRVFTLRELSRACPFAAEGNRLPTGVGGLDEITGGGLPPATSVVVCGSSGTGKTVLGLQFLVEGARKYKDNGLYFSLEETPARIFATAKSFGWDLHTLHRMKKVQVVYKSILEMDIDEMIVEMGKLVQSTGARRLVIDSLAGLLDRLQDPVLIKERIYYLVRQLNGLGCTSLILFPSLESNTISSVLESTTQGVILLKSALYYNRRLRHLEVYKLRGVNHATGNHLMEITASGIQVFPRIGGW</sequence>
<evidence type="ECO:0000256" key="5">
    <source>
        <dbReference type="ARBA" id="ARBA00022777"/>
    </source>
</evidence>
<evidence type="ECO:0000256" key="2">
    <source>
        <dbReference type="ARBA" id="ARBA00022553"/>
    </source>
</evidence>
<dbReference type="STRING" id="1121432.SAMN02745219_02302"/>
<evidence type="ECO:0000256" key="4">
    <source>
        <dbReference type="ARBA" id="ARBA00022737"/>
    </source>
</evidence>
<dbReference type="GO" id="GO:0016787">
    <property type="term" value="F:hydrolase activity"/>
    <property type="evidence" value="ECO:0007669"/>
    <property type="project" value="UniProtKB-KW"/>
</dbReference>
<evidence type="ECO:0000256" key="3">
    <source>
        <dbReference type="ARBA" id="ARBA00022679"/>
    </source>
</evidence>
<dbReference type="GO" id="GO:0004674">
    <property type="term" value="F:protein serine/threonine kinase activity"/>
    <property type="evidence" value="ECO:0007669"/>
    <property type="project" value="UniProtKB-EC"/>
</dbReference>
<dbReference type="SUPFAM" id="SSF52540">
    <property type="entry name" value="P-loop containing nucleoside triphosphate hydrolases"/>
    <property type="match status" value="2"/>
</dbReference>
<keyword evidence="6" id="KW-0378">Hydrolase</keyword>
<dbReference type="InterPro" id="IPR010624">
    <property type="entry name" value="KaiC_dom"/>
</dbReference>
<evidence type="ECO:0000256" key="1">
    <source>
        <dbReference type="ARBA" id="ARBA00012513"/>
    </source>
</evidence>
<keyword evidence="3" id="KW-0808">Transferase</keyword>
<dbReference type="InterPro" id="IPR030665">
    <property type="entry name" value="KaiC"/>
</dbReference>
<dbReference type="OrthoDB" id="9783783at2"/>
<name>A0A1M6IEF9_9FIRM</name>
<feature type="domain" description="KaiC" evidence="7">
    <location>
        <begin position="2"/>
        <end position="231"/>
    </location>
</feature>
<keyword evidence="5" id="KW-0418">Kinase</keyword>
<accession>A0A1M6IEF9</accession>
<gene>
    <name evidence="8" type="ORF">SAMN02745219_02302</name>
</gene>
<evidence type="ECO:0000313" key="9">
    <source>
        <dbReference type="Proteomes" id="UP000184529"/>
    </source>
</evidence>
<reference evidence="9" key="1">
    <citation type="submission" date="2016-11" db="EMBL/GenBank/DDBJ databases">
        <authorList>
            <person name="Varghese N."/>
            <person name="Submissions S."/>
        </authorList>
    </citation>
    <scope>NUCLEOTIDE SEQUENCE [LARGE SCALE GENOMIC DNA]</scope>
    <source>
        <strain evidence="9">DSM 16057</strain>
    </source>
</reference>
<keyword evidence="4" id="KW-0677">Repeat</keyword>
<evidence type="ECO:0000256" key="6">
    <source>
        <dbReference type="ARBA" id="ARBA00022801"/>
    </source>
</evidence>
<dbReference type="EC" id="2.7.11.1" evidence="1"/>
<dbReference type="InterPro" id="IPR027417">
    <property type="entry name" value="P-loop_NTPase"/>
</dbReference>
<evidence type="ECO:0000313" key="8">
    <source>
        <dbReference type="EMBL" id="SHJ32819.1"/>
    </source>
</evidence>
<dbReference type="GO" id="GO:0005524">
    <property type="term" value="F:ATP binding"/>
    <property type="evidence" value="ECO:0007669"/>
    <property type="project" value="InterPro"/>
</dbReference>
<dbReference type="PRINTS" id="PR01874">
    <property type="entry name" value="DNAREPAIRADA"/>
</dbReference>
<evidence type="ECO:0000259" key="7">
    <source>
        <dbReference type="PROSITE" id="PS51146"/>
    </source>
</evidence>